<evidence type="ECO:0000256" key="5">
    <source>
        <dbReference type="ARBA" id="ARBA00023204"/>
    </source>
</evidence>
<dbReference type="Gene3D" id="3.30.470.30">
    <property type="entry name" value="DNA ligase/mRNA capping enzyme"/>
    <property type="match status" value="1"/>
</dbReference>
<dbReference type="Pfam" id="PF14743">
    <property type="entry name" value="DNA_ligase_OB_2"/>
    <property type="match status" value="1"/>
</dbReference>
<dbReference type="Proteomes" id="UP000092840">
    <property type="component" value="Unassembled WGS sequence"/>
</dbReference>
<dbReference type="GO" id="GO:0003910">
    <property type="term" value="F:DNA ligase (ATP) activity"/>
    <property type="evidence" value="ECO:0007669"/>
    <property type="project" value="UniProtKB-EC"/>
</dbReference>
<organism evidence="9 12">
    <name type="scientific">Marinomonas gallaica</name>
    <dbReference type="NCBI Taxonomy" id="1806667"/>
    <lineage>
        <taxon>Bacteria</taxon>
        <taxon>Pseudomonadati</taxon>
        <taxon>Pseudomonadota</taxon>
        <taxon>Gammaproteobacteria</taxon>
        <taxon>Oceanospirillales</taxon>
        <taxon>Oceanospirillaceae</taxon>
        <taxon>Marinomonas</taxon>
    </lineage>
</organism>
<evidence type="ECO:0000256" key="6">
    <source>
        <dbReference type="ARBA" id="ARBA00034003"/>
    </source>
</evidence>
<dbReference type="Proteomes" id="UP000092871">
    <property type="component" value="Unassembled WGS sequence"/>
</dbReference>
<dbReference type="Pfam" id="PF01068">
    <property type="entry name" value="DNA_ligase_A_M"/>
    <property type="match status" value="1"/>
</dbReference>
<dbReference type="Gene3D" id="2.40.50.140">
    <property type="entry name" value="Nucleic acid-binding proteins"/>
    <property type="match status" value="1"/>
</dbReference>
<dbReference type="OrthoDB" id="9782700at2"/>
<dbReference type="SUPFAM" id="SSF56091">
    <property type="entry name" value="DNA ligase/mRNA capping enzyme, catalytic domain"/>
    <property type="match status" value="1"/>
</dbReference>
<dbReference type="InterPro" id="IPR029319">
    <property type="entry name" value="DNA_ligase_OB"/>
</dbReference>
<evidence type="ECO:0000259" key="8">
    <source>
        <dbReference type="PROSITE" id="PS50160"/>
    </source>
</evidence>
<dbReference type="EMBL" id="FLRB01000013">
    <property type="protein sequence ID" value="SBT21658.1"/>
    <property type="molecule type" value="Genomic_DNA"/>
</dbReference>
<dbReference type="EC" id="6.5.1.1" evidence="9"/>
<keyword evidence="3" id="KW-0235">DNA replication</keyword>
<dbReference type="Gene3D" id="3.30.1490.70">
    <property type="match status" value="1"/>
</dbReference>
<protein>
    <submittedName>
        <fullName evidence="9">DNA ligase</fullName>
        <ecNumber evidence="9">6.5.1.1</ecNumber>
    </submittedName>
</protein>
<evidence type="ECO:0000313" key="11">
    <source>
        <dbReference type="Proteomes" id="UP000092840"/>
    </source>
</evidence>
<dbReference type="PANTHER" id="PTHR47810">
    <property type="entry name" value="DNA LIGASE"/>
    <property type="match status" value="1"/>
</dbReference>
<keyword evidence="11" id="KW-1185">Reference proteome</keyword>
<dbReference type="RefSeq" id="WP_067037690.1">
    <property type="nucleotide sequence ID" value="NZ_FLRA01000023.1"/>
</dbReference>
<dbReference type="GO" id="GO:0006310">
    <property type="term" value="P:DNA recombination"/>
    <property type="evidence" value="ECO:0007669"/>
    <property type="project" value="InterPro"/>
</dbReference>
<keyword evidence="4" id="KW-0227">DNA damage</keyword>
<dbReference type="InterPro" id="IPR050326">
    <property type="entry name" value="NAD_dep_DNA_ligaseB"/>
</dbReference>
<dbReference type="CDD" id="cd07896">
    <property type="entry name" value="Adenylation_kDNA_ligase_like"/>
    <property type="match status" value="1"/>
</dbReference>
<feature type="signal peptide" evidence="7">
    <location>
        <begin position="1"/>
        <end position="18"/>
    </location>
</feature>
<evidence type="ECO:0000313" key="12">
    <source>
        <dbReference type="Proteomes" id="UP000092871"/>
    </source>
</evidence>
<evidence type="ECO:0000256" key="4">
    <source>
        <dbReference type="ARBA" id="ARBA00022763"/>
    </source>
</evidence>
<reference evidence="9 12" key="2">
    <citation type="submission" date="2016-06" db="EMBL/GenBank/DDBJ databases">
        <authorList>
            <person name="Kjaerup R.B."/>
            <person name="Dalgaard T.S."/>
            <person name="Juul-Madsen H.R."/>
        </authorList>
    </citation>
    <scope>NUCLEOTIDE SEQUENCE [LARGE SCALE GENOMIC DNA]</scope>
    <source>
        <strain evidence="9 12">CECT 5115</strain>
    </source>
</reference>
<dbReference type="EMBL" id="FLRA01000023">
    <property type="protein sequence ID" value="SBT18703.1"/>
    <property type="molecule type" value="Genomic_DNA"/>
</dbReference>
<evidence type="ECO:0000313" key="9">
    <source>
        <dbReference type="EMBL" id="SBT18703.1"/>
    </source>
</evidence>
<dbReference type="AlphaFoldDB" id="A0A1C3JU04"/>
<evidence type="ECO:0000256" key="2">
    <source>
        <dbReference type="ARBA" id="ARBA00022598"/>
    </source>
</evidence>
<dbReference type="GO" id="GO:0006281">
    <property type="term" value="P:DNA repair"/>
    <property type="evidence" value="ECO:0007669"/>
    <property type="project" value="UniProtKB-KW"/>
</dbReference>
<dbReference type="GO" id="GO:0006260">
    <property type="term" value="P:DNA replication"/>
    <property type="evidence" value="ECO:0007669"/>
    <property type="project" value="UniProtKB-KW"/>
</dbReference>
<feature type="chain" id="PRO_5008677055" evidence="7">
    <location>
        <begin position="19"/>
        <end position="279"/>
    </location>
</feature>
<dbReference type="NCBIfam" id="NF006592">
    <property type="entry name" value="PRK09125.1"/>
    <property type="match status" value="1"/>
</dbReference>
<feature type="domain" description="ATP-dependent DNA ligase family profile" evidence="8">
    <location>
        <begin position="117"/>
        <end position="222"/>
    </location>
</feature>
<keyword evidence="5" id="KW-0234">DNA repair</keyword>
<dbReference type="InterPro" id="IPR012340">
    <property type="entry name" value="NA-bd_OB-fold"/>
</dbReference>
<reference evidence="10 11" key="1">
    <citation type="submission" date="2016-06" db="EMBL/GenBank/DDBJ databases">
        <authorList>
            <person name="Rodrigo-Torres L."/>
            <person name="Arahal D.R."/>
        </authorList>
    </citation>
    <scope>NUCLEOTIDE SEQUENCE [LARGE SCALE GENOMIC DNA]</scope>
    <source>
        <strain evidence="10 11">CECT 5116</strain>
    </source>
</reference>
<dbReference type="SUPFAM" id="SSF50249">
    <property type="entry name" value="Nucleic acid-binding proteins"/>
    <property type="match status" value="1"/>
</dbReference>
<evidence type="ECO:0000256" key="3">
    <source>
        <dbReference type="ARBA" id="ARBA00022705"/>
    </source>
</evidence>
<dbReference type="PROSITE" id="PS50160">
    <property type="entry name" value="DNA_LIGASE_A3"/>
    <property type="match status" value="1"/>
</dbReference>
<dbReference type="CDD" id="cd08041">
    <property type="entry name" value="OBF_kDNA_ligase_like"/>
    <property type="match status" value="1"/>
</dbReference>
<dbReference type="PANTHER" id="PTHR47810:SF1">
    <property type="entry name" value="DNA LIGASE B"/>
    <property type="match status" value="1"/>
</dbReference>
<gene>
    <name evidence="9" type="primary">ligA_3</name>
    <name evidence="9" type="ORF">MGA5115_02850</name>
    <name evidence="10" type="ORF">MGA5116_02254</name>
</gene>
<proteinExistence type="predicted"/>
<keyword evidence="7" id="KW-0732">Signal</keyword>
<evidence type="ECO:0000313" key="10">
    <source>
        <dbReference type="EMBL" id="SBT21658.1"/>
    </source>
</evidence>
<evidence type="ECO:0000256" key="7">
    <source>
        <dbReference type="SAM" id="SignalP"/>
    </source>
</evidence>
<dbReference type="InterPro" id="IPR012310">
    <property type="entry name" value="DNA_ligase_ATP-dep_cent"/>
</dbReference>
<accession>A0A1C3JU04</accession>
<sequence length="279" mass="31589">MRLCLSAALCCLIGNSIAQPVQLATVYDGEHVESYLVSEKLDGIRAIWDGHQLTTRQGNLIVAPHWFINGWPELWMDGELWSGRQGFNAVQKTVLDQVPNESQWRQIRYMVFDAPNVEHTFAERYKVYLDAIESTQNEYLQPVTQHSITTSDELYRLLDEVVYQGGEGLMLHRKDASFKGGRSDALLKLKPYKDAEARVVAHVPGKGKYSGKMGAIVVELANGRQFRVGSGFNDQERSEPPAIGDYITFRYQGLTSTGLPRFASFIRVRRGPFEFRDPD</sequence>
<comment type="cofactor">
    <cofactor evidence="1">
        <name>a divalent metal cation</name>
        <dbReference type="ChEBI" id="CHEBI:60240"/>
    </cofactor>
</comment>
<dbReference type="GO" id="GO:0005524">
    <property type="term" value="F:ATP binding"/>
    <property type="evidence" value="ECO:0007669"/>
    <property type="project" value="InterPro"/>
</dbReference>
<name>A0A1C3JU04_9GAMM</name>
<evidence type="ECO:0000256" key="1">
    <source>
        <dbReference type="ARBA" id="ARBA00001968"/>
    </source>
</evidence>
<keyword evidence="2 9" id="KW-0436">Ligase</keyword>
<comment type="catalytic activity">
    <reaction evidence="6">
        <text>ATP + (deoxyribonucleotide)n-3'-hydroxyl + 5'-phospho-(deoxyribonucleotide)m = (deoxyribonucleotide)n+m + AMP + diphosphate.</text>
        <dbReference type="EC" id="6.5.1.1"/>
    </reaction>
</comment>